<dbReference type="SUPFAM" id="SSF81606">
    <property type="entry name" value="PP2C-like"/>
    <property type="match status" value="1"/>
</dbReference>
<dbReference type="GO" id="GO:0000001">
    <property type="term" value="P:mitochondrion inheritance"/>
    <property type="evidence" value="ECO:0007669"/>
    <property type="project" value="EnsemblFungi"/>
</dbReference>
<feature type="non-terminal residue" evidence="7">
    <location>
        <position position="265"/>
    </location>
</feature>
<dbReference type="STRING" id="763406.A0A1E3NFF5"/>
<keyword evidence="3 5" id="KW-0378">Hydrolase</keyword>
<feature type="non-terminal residue" evidence="7">
    <location>
        <position position="1"/>
    </location>
</feature>
<dbReference type="GO" id="GO:0046872">
    <property type="term" value="F:metal ion binding"/>
    <property type="evidence" value="ECO:0007669"/>
    <property type="project" value="UniProtKB-KW"/>
</dbReference>
<evidence type="ECO:0000256" key="5">
    <source>
        <dbReference type="RuleBase" id="RU003465"/>
    </source>
</evidence>
<name>A0A1E3NFF5_9ASCO</name>
<proteinExistence type="inferred from homology"/>
<organism evidence="7 8">
    <name type="scientific">Pichia membranifaciens NRRL Y-2026</name>
    <dbReference type="NCBI Taxonomy" id="763406"/>
    <lineage>
        <taxon>Eukaryota</taxon>
        <taxon>Fungi</taxon>
        <taxon>Dikarya</taxon>
        <taxon>Ascomycota</taxon>
        <taxon>Saccharomycotina</taxon>
        <taxon>Pichiomycetes</taxon>
        <taxon>Pichiales</taxon>
        <taxon>Pichiaceae</taxon>
        <taxon>Pichia</taxon>
    </lineage>
</organism>
<dbReference type="InterPro" id="IPR015655">
    <property type="entry name" value="PP2C"/>
</dbReference>
<dbReference type="GO" id="GO:0006388">
    <property type="term" value="P:tRNA splicing, via endonucleolytic cleavage and ligation"/>
    <property type="evidence" value="ECO:0007669"/>
    <property type="project" value="EnsemblFungi"/>
</dbReference>
<dbReference type="SMART" id="SM00332">
    <property type="entry name" value="PP2Cc"/>
    <property type="match status" value="1"/>
</dbReference>
<protein>
    <recommendedName>
        <fullName evidence="6">PPM-type phosphatase domain-containing protein</fullName>
    </recommendedName>
</protein>
<dbReference type="GO" id="GO:1990439">
    <property type="term" value="F:MAP kinase serine/threonine phosphatase activity"/>
    <property type="evidence" value="ECO:0007669"/>
    <property type="project" value="EnsemblFungi"/>
</dbReference>
<evidence type="ECO:0000256" key="3">
    <source>
        <dbReference type="ARBA" id="ARBA00022801"/>
    </source>
</evidence>
<dbReference type="GO" id="GO:0005634">
    <property type="term" value="C:nucleus"/>
    <property type="evidence" value="ECO:0007669"/>
    <property type="project" value="EnsemblFungi"/>
</dbReference>
<dbReference type="Gene3D" id="3.60.40.10">
    <property type="entry name" value="PPM-type phosphatase domain"/>
    <property type="match status" value="1"/>
</dbReference>
<feature type="domain" description="PPM-type phosphatase" evidence="6">
    <location>
        <begin position="4"/>
        <end position="265"/>
    </location>
</feature>
<dbReference type="GO" id="GO:0043409">
    <property type="term" value="P:negative regulation of MAPK cascade"/>
    <property type="evidence" value="ECO:0007669"/>
    <property type="project" value="EnsemblFungi"/>
</dbReference>
<dbReference type="Pfam" id="PF00481">
    <property type="entry name" value="PP2C"/>
    <property type="match status" value="1"/>
</dbReference>
<evidence type="ECO:0000259" key="6">
    <source>
        <dbReference type="PROSITE" id="PS51746"/>
    </source>
</evidence>
<sequence length="265" mass="29608">LSFSVGVSENRNSKYRRTMEDVHTYVANFCERLDWGYFGVFDGHAGKQTARWAGTNLHNLLYESIMNDKFTDLRENLNSSFLEADKEIAKMKGVGSSGSTAAVAVLRWEEEDAPFDFIPTKKHKRILYTANVGDTRIVISRRGRAKRLCYEHKGSDKSEIKRIYKNGGLVLGGRVNGVLAVSRSLGDIYLKEYVLGAPYTTMTEVNDGDEFLIIACDGLWDVCDDQEAVDLIKNVTDAKAASETLCDYAIRNGTCDNVTVMVVML</sequence>
<dbReference type="AlphaFoldDB" id="A0A1E3NFF5"/>
<keyword evidence="8" id="KW-1185">Reference proteome</keyword>
<dbReference type="InterPro" id="IPR000222">
    <property type="entry name" value="PP2C_BS"/>
</dbReference>
<dbReference type="PANTHER" id="PTHR13832">
    <property type="entry name" value="PROTEIN PHOSPHATASE 2C"/>
    <property type="match status" value="1"/>
</dbReference>
<dbReference type="EMBL" id="KV454005">
    <property type="protein sequence ID" value="ODQ44871.1"/>
    <property type="molecule type" value="Genomic_DNA"/>
</dbReference>
<dbReference type="GO" id="GO:0000750">
    <property type="term" value="P:pheromone-dependent signal transduction involved in conjugation with cellular fusion"/>
    <property type="evidence" value="ECO:0007669"/>
    <property type="project" value="EnsemblFungi"/>
</dbReference>
<dbReference type="OrthoDB" id="10264738at2759"/>
<dbReference type="GeneID" id="30179033"/>
<keyword evidence="2" id="KW-0479">Metal-binding</keyword>
<evidence type="ECO:0000256" key="4">
    <source>
        <dbReference type="ARBA" id="ARBA00022912"/>
    </source>
</evidence>
<comment type="similarity">
    <text evidence="1 5">Belongs to the PP2C family.</text>
</comment>
<evidence type="ECO:0000313" key="7">
    <source>
        <dbReference type="EMBL" id="ODQ44871.1"/>
    </source>
</evidence>
<dbReference type="PROSITE" id="PS01032">
    <property type="entry name" value="PPM_1"/>
    <property type="match status" value="1"/>
</dbReference>
<evidence type="ECO:0000256" key="2">
    <source>
        <dbReference type="ARBA" id="ARBA00022723"/>
    </source>
</evidence>
<dbReference type="GO" id="GO:0071852">
    <property type="term" value="P:fungal-type cell wall organization or biogenesis"/>
    <property type="evidence" value="ECO:0007669"/>
    <property type="project" value="EnsemblFungi"/>
</dbReference>
<dbReference type="PROSITE" id="PS51746">
    <property type="entry name" value="PPM_2"/>
    <property type="match status" value="1"/>
</dbReference>
<evidence type="ECO:0000256" key="1">
    <source>
        <dbReference type="ARBA" id="ARBA00006702"/>
    </source>
</evidence>
<dbReference type="InterPro" id="IPR001932">
    <property type="entry name" value="PPM-type_phosphatase-like_dom"/>
</dbReference>
<keyword evidence="4 5" id="KW-0904">Protein phosphatase</keyword>
<dbReference type="CDD" id="cd00143">
    <property type="entry name" value="PP2Cc"/>
    <property type="match status" value="1"/>
</dbReference>
<dbReference type="Proteomes" id="UP000094455">
    <property type="component" value="Unassembled WGS sequence"/>
</dbReference>
<dbReference type="GO" id="GO:0005777">
    <property type="term" value="C:peroxisome"/>
    <property type="evidence" value="ECO:0007669"/>
    <property type="project" value="EnsemblFungi"/>
</dbReference>
<accession>A0A1E3NFF5</accession>
<reference evidence="7 8" key="1">
    <citation type="journal article" date="2016" name="Proc. Natl. Acad. Sci. U.S.A.">
        <title>Comparative genomics of biotechnologically important yeasts.</title>
        <authorList>
            <person name="Riley R."/>
            <person name="Haridas S."/>
            <person name="Wolfe K.H."/>
            <person name="Lopes M.R."/>
            <person name="Hittinger C.T."/>
            <person name="Goeker M."/>
            <person name="Salamov A.A."/>
            <person name="Wisecaver J.H."/>
            <person name="Long T.M."/>
            <person name="Calvey C.H."/>
            <person name="Aerts A.L."/>
            <person name="Barry K.W."/>
            <person name="Choi C."/>
            <person name="Clum A."/>
            <person name="Coughlan A.Y."/>
            <person name="Deshpande S."/>
            <person name="Douglass A.P."/>
            <person name="Hanson S.J."/>
            <person name="Klenk H.-P."/>
            <person name="LaButti K.M."/>
            <person name="Lapidus A."/>
            <person name="Lindquist E.A."/>
            <person name="Lipzen A.M."/>
            <person name="Meier-Kolthoff J.P."/>
            <person name="Ohm R.A."/>
            <person name="Otillar R.P."/>
            <person name="Pangilinan J.L."/>
            <person name="Peng Y."/>
            <person name="Rokas A."/>
            <person name="Rosa C.A."/>
            <person name="Scheuner C."/>
            <person name="Sibirny A.A."/>
            <person name="Slot J.C."/>
            <person name="Stielow J.B."/>
            <person name="Sun H."/>
            <person name="Kurtzman C.P."/>
            <person name="Blackwell M."/>
            <person name="Grigoriev I.V."/>
            <person name="Jeffries T.W."/>
        </authorList>
    </citation>
    <scope>NUCLEOTIDE SEQUENCE [LARGE SCALE GENOMIC DNA]</scope>
    <source>
        <strain evidence="7 8">NRRL Y-2026</strain>
    </source>
</reference>
<gene>
    <name evidence="7" type="ORF">PICMEDRAFT_24325</name>
</gene>
<dbReference type="PANTHER" id="PTHR13832:SF837">
    <property type="entry name" value="PROTEIN PHOSPHATASE 2C-LIKE DOMAIN-CONTAINING PROTEIN 1"/>
    <property type="match status" value="1"/>
</dbReference>
<evidence type="ECO:0000313" key="8">
    <source>
        <dbReference type="Proteomes" id="UP000094455"/>
    </source>
</evidence>
<dbReference type="RefSeq" id="XP_019015984.1">
    <property type="nucleotide sequence ID" value="XM_019162346.1"/>
</dbReference>
<dbReference type="InterPro" id="IPR036457">
    <property type="entry name" value="PPM-type-like_dom_sf"/>
</dbReference>